<evidence type="ECO:0000313" key="3">
    <source>
        <dbReference type="EMBL" id="CAE7500035.1"/>
    </source>
</evidence>
<accession>A0A812T0C0</accession>
<dbReference type="EMBL" id="CAJNDS010002499">
    <property type="protein sequence ID" value="CAE7500035.1"/>
    <property type="molecule type" value="Genomic_DNA"/>
</dbReference>
<feature type="coiled-coil region" evidence="1">
    <location>
        <begin position="182"/>
        <end position="216"/>
    </location>
</feature>
<evidence type="ECO:0000313" key="4">
    <source>
        <dbReference type="Proteomes" id="UP000604046"/>
    </source>
</evidence>
<feature type="compositionally biased region" description="Low complexity" evidence="2">
    <location>
        <begin position="273"/>
        <end position="282"/>
    </location>
</feature>
<keyword evidence="1" id="KW-0175">Coiled coil</keyword>
<gene>
    <name evidence="3" type="primary">TRO</name>
    <name evidence="3" type="ORF">SNAT2548_LOCUS28003</name>
</gene>
<keyword evidence="4" id="KW-1185">Reference proteome</keyword>
<proteinExistence type="predicted"/>
<evidence type="ECO:0000256" key="2">
    <source>
        <dbReference type="SAM" id="MobiDB-lite"/>
    </source>
</evidence>
<evidence type="ECO:0000256" key="1">
    <source>
        <dbReference type="SAM" id="Coils"/>
    </source>
</evidence>
<dbReference type="Proteomes" id="UP000604046">
    <property type="component" value="Unassembled WGS sequence"/>
</dbReference>
<feature type="compositionally biased region" description="Basic and acidic residues" evidence="2">
    <location>
        <begin position="307"/>
        <end position="316"/>
    </location>
</feature>
<protein>
    <submittedName>
        <fullName evidence="3">TRO protein</fullName>
    </submittedName>
</protein>
<reference evidence="3" key="1">
    <citation type="submission" date="2021-02" db="EMBL/GenBank/DDBJ databases">
        <authorList>
            <person name="Dougan E. K."/>
            <person name="Rhodes N."/>
            <person name="Thang M."/>
            <person name="Chan C."/>
        </authorList>
    </citation>
    <scope>NUCLEOTIDE SEQUENCE</scope>
</reference>
<sequence>MVLELLLLGERGNGYGFCVRLLERFHDLDQKEKQEKSWRKEAEVIRQEVQDLRSNHIPSLFQQHMKAMKAMQEGLTAVRGEVKKLSEILEAVQATQAPVREEHSDKAREVLALKVQVSDLQEQVTQLVVKGLEERFASLRADVSKEVASAIRESKEDRSAAWRRLSALEAWPESQAELNADLHMLRQEHEEDRSLMEALRRDLEGLGRQVVQLRREVSIGQDPAEAGVGDLDAAPRGLLEGIFGAPAPSAPNVADVPASSAAPKTLRSAVKLTTSMASSRSPRSSRKTKSPEQRRSIEGQVRPRSSNPRDRSERGSRSTVSGFPAVIGNKLEWALTAKSIQVARETPGVAGALLVTGEMEVAGVYCRLKFFPDGSPLRQVPGFCSLYMVCTVPNVNVRFRLFAGTKYSPVLEANTARGGRDQGRHDLCQLKDVLGDDGSVVVGAEILEVQAAT</sequence>
<dbReference type="OrthoDB" id="431179at2759"/>
<dbReference type="AlphaFoldDB" id="A0A812T0C0"/>
<comment type="caution">
    <text evidence="3">The sequence shown here is derived from an EMBL/GenBank/DDBJ whole genome shotgun (WGS) entry which is preliminary data.</text>
</comment>
<feature type="region of interest" description="Disordered" evidence="2">
    <location>
        <begin position="271"/>
        <end position="321"/>
    </location>
</feature>
<organism evidence="3 4">
    <name type="scientific">Symbiodinium natans</name>
    <dbReference type="NCBI Taxonomy" id="878477"/>
    <lineage>
        <taxon>Eukaryota</taxon>
        <taxon>Sar</taxon>
        <taxon>Alveolata</taxon>
        <taxon>Dinophyceae</taxon>
        <taxon>Suessiales</taxon>
        <taxon>Symbiodiniaceae</taxon>
        <taxon>Symbiodinium</taxon>
    </lineage>
</organism>
<feature type="coiled-coil region" evidence="1">
    <location>
        <begin position="28"/>
        <end position="55"/>
    </location>
</feature>
<name>A0A812T0C0_9DINO</name>